<dbReference type="RefSeq" id="WP_173073714.1">
    <property type="nucleotide sequence ID" value="NZ_BAABJB010000026.1"/>
</dbReference>
<keyword evidence="3" id="KW-1185">Reference proteome</keyword>
<name>A0A6V8KXD5_9ACTN</name>
<dbReference type="InterPro" id="IPR009081">
    <property type="entry name" value="PP-bd_ACP"/>
</dbReference>
<dbReference type="EMBL" id="BLPG01000001">
    <property type="protein sequence ID" value="GFJ86969.1"/>
    <property type="molecule type" value="Genomic_DNA"/>
</dbReference>
<dbReference type="Pfam" id="PF00550">
    <property type="entry name" value="PP-binding"/>
    <property type="match status" value="1"/>
</dbReference>
<dbReference type="AlphaFoldDB" id="A0A6V8KXD5"/>
<reference evidence="2 3" key="2">
    <citation type="submission" date="2020-03" db="EMBL/GenBank/DDBJ databases">
        <authorList>
            <person name="Ichikawa N."/>
            <person name="Kimura A."/>
            <person name="Kitahashi Y."/>
            <person name="Uohara A."/>
        </authorList>
    </citation>
    <scope>NUCLEOTIDE SEQUENCE [LARGE SCALE GENOMIC DNA]</scope>
    <source>
        <strain evidence="2 3">NBRC 108638</strain>
    </source>
</reference>
<dbReference type="SUPFAM" id="SSF47336">
    <property type="entry name" value="ACP-like"/>
    <property type="match status" value="1"/>
</dbReference>
<comment type="caution">
    <text evidence="2">The sequence shown here is derived from an EMBL/GenBank/DDBJ whole genome shotgun (WGS) entry which is preliminary data.</text>
</comment>
<evidence type="ECO:0000259" key="1">
    <source>
        <dbReference type="Pfam" id="PF00550"/>
    </source>
</evidence>
<feature type="domain" description="Carrier" evidence="1">
    <location>
        <begin position="28"/>
        <end position="61"/>
    </location>
</feature>
<reference evidence="2 3" key="1">
    <citation type="submission" date="2020-03" db="EMBL/GenBank/DDBJ databases">
        <title>Whole genome shotgun sequence of Phytohabitans rumicis NBRC 108638.</title>
        <authorList>
            <person name="Komaki H."/>
            <person name="Tamura T."/>
        </authorList>
    </citation>
    <scope>NUCLEOTIDE SEQUENCE [LARGE SCALE GENOMIC DNA]</scope>
    <source>
        <strain evidence="2 3">NBRC 108638</strain>
    </source>
</reference>
<protein>
    <recommendedName>
        <fullName evidence="1">Carrier domain-containing protein</fullName>
    </recommendedName>
</protein>
<dbReference type="Proteomes" id="UP000482960">
    <property type="component" value="Unassembled WGS sequence"/>
</dbReference>
<gene>
    <name evidence="2" type="ORF">Prum_006110</name>
</gene>
<dbReference type="Gene3D" id="1.10.1200.10">
    <property type="entry name" value="ACP-like"/>
    <property type="match status" value="1"/>
</dbReference>
<evidence type="ECO:0000313" key="2">
    <source>
        <dbReference type="EMBL" id="GFJ86969.1"/>
    </source>
</evidence>
<organism evidence="2 3">
    <name type="scientific">Phytohabitans rumicis</name>
    <dbReference type="NCBI Taxonomy" id="1076125"/>
    <lineage>
        <taxon>Bacteria</taxon>
        <taxon>Bacillati</taxon>
        <taxon>Actinomycetota</taxon>
        <taxon>Actinomycetes</taxon>
        <taxon>Micromonosporales</taxon>
        <taxon>Micromonosporaceae</taxon>
    </lineage>
</organism>
<evidence type="ECO:0000313" key="3">
    <source>
        <dbReference type="Proteomes" id="UP000482960"/>
    </source>
</evidence>
<dbReference type="InterPro" id="IPR036736">
    <property type="entry name" value="ACP-like_sf"/>
</dbReference>
<proteinExistence type="predicted"/>
<accession>A0A6V8KXD5</accession>
<sequence>MERAELRRRVATLIAQATDGAVPANAALAGAEPLHDLGLDSLGWLRLIDAVEAAHEVDLDLGGTDLRRITVEHIVDMLANPPQP</sequence>